<dbReference type="Proteomes" id="UP000031364">
    <property type="component" value="Unassembled WGS sequence"/>
</dbReference>
<gene>
    <name evidence="1" type="ORF">FG87_25270</name>
</gene>
<protein>
    <submittedName>
        <fullName evidence="1">Uncharacterized protein</fullName>
    </submittedName>
</protein>
<sequence>MVDVLSDMAKSRLYSYTEAERRKFDFACELQRDWSRPTSMPTQATLKGRVFLDLCAQLWRQHQTGTLNAEMTHILRLLDLRYDPEAIEESARTLHLAGPLLTEVPKMAAGRLIATIAAAVARWGIDFETIEHVVPQHSVKLPAWWPDNPAE</sequence>
<proteinExistence type="predicted"/>
<reference evidence="1 2" key="1">
    <citation type="journal article" date="2014" name="Int. J. Syst. Evol. Microbiol.">
        <title>Nocardia vulneris sp. nov., isolated from wounds of human patients in North America.</title>
        <authorList>
            <person name="Lasker B.A."/>
            <person name="Bell M."/>
            <person name="Klenk H.P."/>
            <person name="Sproer C."/>
            <person name="Schumann C."/>
            <person name="Schumann P."/>
            <person name="Brown J.M."/>
        </authorList>
    </citation>
    <scope>NUCLEOTIDE SEQUENCE [LARGE SCALE GENOMIC DNA]</scope>
    <source>
        <strain evidence="1 2">W9851</strain>
    </source>
</reference>
<organism evidence="1 2">
    <name type="scientific">Nocardia vulneris</name>
    <dbReference type="NCBI Taxonomy" id="1141657"/>
    <lineage>
        <taxon>Bacteria</taxon>
        <taxon>Bacillati</taxon>
        <taxon>Actinomycetota</taxon>
        <taxon>Actinomycetes</taxon>
        <taxon>Mycobacteriales</taxon>
        <taxon>Nocardiaceae</taxon>
        <taxon>Nocardia</taxon>
    </lineage>
</organism>
<dbReference type="EMBL" id="JNFP01000032">
    <property type="protein sequence ID" value="KIA62416.1"/>
    <property type="molecule type" value="Genomic_DNA"/>
</dbReference>
<keyword evidence="2" id="KW-1185">Reference proteome</keyword>
<evidence type="ECO:0000313" key="2">
    <source>
        <dbReference type="Proteomes" id="UP000031364"/>
    </source>
</evidence>
<comment type="caution">
    <text evidence="1">The sequence shown here is derived from an EMBL/GenBank/DDBJ whole genome shotgun (WGS) entry which is preliminary data.</text>
</comment>
<name>A0ABR4ZAV9_9NOCA</name>
<accession>A0ABR4ZAV9</accession>
<evidence type="ECO:0000313" key="1">
    <source>
        <dbReference type="EMBL" id="KIA62416.1"/>
    </source>
</evidence>